<dbReference type="InterPro" id="IPR038695">
    <property type="entry name" value="Saro_0823-like_sf"/>
</dbReference>
<evidence type="ECO:0000313" key="3">
    <source>
        <dbReference type="Proteomes" id="UP000287649"/>
    </source>
</evidence>
<keyword evidence="3" id="KW-1185">Reference proteome</keyword>
<reference evidence="3" key="1">
    <citation type="journal article" date="2018" name="Front. Microbiol.">
        <title>Genome-Based Analysis Reveals the Taxonomy and Diversity of the Family Idiomarinaceae.</title>
        <authorList>
            <person name="Liu Y."/>
            <person name="Lai Q."/>
            <person name="Shao Z."/>
        </authorList>
    </citation>
    <scope>NUCLEOTIDE SEQUENCE [LARGE SCALE GENOMIC DNA]</scope>
    <source>
        <strain evidence="3">PO-M2</strain>
    </source>
</reference>
<dbReference type="EMBL" id="PIPX01000001">
    <property type="protein sequence ID" value="RUO55636.1"/>
    <property type="molecule type" value="Genomic_DNA"/>
</dbReference>
<gene>
    <name evidence="2" type="ORF">CWI70_02285</name>
</gene>
<comment type="caution">
    <text evidence="2">The sequence shown here is derived from an EMBL/GenBank/DDBJ whole genome shotgun (WGS) entry which is preliminary data.</text>
</comment>
<keyword evidence="1" id="KW-0732">Signal</keyword>
<organism evidence="2 3">
    <name type="scientific">Pseudidiomarina homiensis</name>
    <dbReference type="NCBI Taxonomy" id="364198"/>
    <lineage>
        <taxon>Bacteria</taxon>
        <taxon>Pseudomonadati</taxon>
        <taxon>Pseudomonadota</taxon>
        <taxon>Gammaproteobacteria</taxon>
        <taxon>Alteromonadales</taxon>
        <taxon>Idiomarinaceae</taxon>
        <taxon>Pseudidiomarina</taxon>
    </lineage>
</organism>
<evidence type="ECO:0000313" key="2">
    <source>
        <dbReference type="EMBL" id="RUO55636.1"/>
    </source>
</evidence>
<dbReference type="InterPro" id="IPR003795">
    <property type="entry name" value="DUF192"/>
</dbReference>
<evidence type="ECO:0008006" key="4">
    <source>
        <dbReference type="Google" id="ProtNLM"/>
    </source>
</evidence>
<proteinExistence type="predicted"/>
<evidence type="ECO:0000256" key="1">
    <source>
        <dbReference type="SAM" id="SignalP"/>
    </source>
</evidence>
<dbReference type="PANTHER" id="PTHR37953:SF1">
    <property type="entry name" value="UPF0127 PROTEIN MJ1496"/>
    <property type="match status" value="1"/>
</dbReference>
<feature type="signal peptide" evidence="1">
    <location>
        <begin position="1"/>
        <end position="24"/>
    </location>
</feature>
<accession>A0A432Y400</accession>
<protein>
    <recommendedName>
        <fullName evidence="4">DUF192 domain-containing protein</fullName>
    </recommendedName>
</protein>
<dbReference type="Pfam" id="PF02643">
    <property type="entry name" value="DUF192"/>
    <property type="match status" value="1"/>
</dbReference>
<feature type="chain" id="PRO_5019090008" description="DUF192 domain-containing protein" evidence="1">
    <location>
        <begin position="25"/>
        <end position="172"/>
    </location>
</feature>
<dbReference type="AlphaFoldDB" id="A0A432Y400"/>
<dbReference type="RefSeq" id="WP_126770189.1">
    <property type="nucleotide sequence ID" value="NZ_JANQBU010000001.1"/>
</dbReference>
<sequence length="172" mass="19607">MQEKKTLLNLIAVCLVTFSPIASAQAECGTGADQQCSYESTQLCLADHEQPVMQVEIADSFAKRARGLMHREQLAEHQGMWFVYDSERPGYSGFWMHNTKIPLDIAYLDQNLRVVKTFTMQPCTSKNSRNCPSYRPNASYWSALEMNAGYFNDYDITVGTQLQQCKQQESNR</sequence>
<dbReference type="OrthoDB" id="5526466at2"/>
<dbReference type="PANTHER" id="PTHR37953">
    <property type="entry name" value="UPF0127 PROTEIN MJ1496"/>
    <property type="match status" value="1"/>
</dbReference>
<name>A0A432Y400_9GAMM</name>
<dbReference type="Gene3D" id="2.60.120.1140">
    <property type="entry name" value="Protein of unknown function DUF192"/>
    <property type="match status" value="1"/>
</dbReference>
<dbReference type="Proteomes" id="UP000287649">
    <property type="component" value="Unassembled WGS sequence"/>
</dbReference>